<proteinExistence type="predicted"/>
<dbReference type="SUPFAM" id="SSF53383">
    <property type="entry name" value="PLP-dependent transferases"/>
    <property type="match status" value="1"/>
</dbReference>
<dbReference type="InterPro" id="IPR015424">
    <property type="entry name" value="PyrdxlP-dep_Trfase"/>
</dbReference>
<sequence length="413" mass="44743">MNDTNPPGPTPEITGPHRYRNSATMIRTADPAWLGAAQAGLIGVVADSPDANNRLVTPDGHEFVNMCSCSYLGLNHHPAVVEGAIEALRETGATSLVMPTTRVRHRLLARLEEELGDLFGCHALPGASCSALTAGILPLIASGHLSDGQPRVMVFDRFCHFCMSYMKPVCGDESLVLTCDHNDLDRLEEICRTYPRVAYVADGAYSMGGAAALDGLRRLQERYGLFLYLDDSHSLSILGEHGEGFARSQLEMNELTVITASLGKAFGTAGGIAMLGSREMFEFLHRHAGPVGWSQNMSFPVVGASLASAAIHRSPELGELQRRLQENIAYFDTAFPTAFAGNGLPVRRITVGDPEAAVKLSADMFQRGFYCSAVFFPIVPKGEAGLRIMIRADLSREKLDEFIGHIKDLSPTH</sequence>
<dbReference type="InterPro" id="IPR015421">
    <property type="entry name" value="PyrdxlP-dep_Trfase_major"/>
</dbReference>
<protein>
    <recommendedName>
        <fullName evidence="2">8-amino-7-oxononanoate synthase</fullName>
        <ecNumber evidence="2">2.3.1.47</ecNumber>
    </recommendedName>
</protein>
<dbReference type="InterPro" id="IPR004839">
    <property type="entry name" value="Aminotransferase_I/II_large"/>
</dbReference>
<dbReference type="eggNOG" id="COG0156">
    <property type="taxonomic scope" value="Bacteria"/>
</dbReference>
<keyword evidence="3" id="KW-0808">Transferase</keyword>
<evidence type="ECO:0000313" key="7">
    <source>
        <dbReference type="Proteomes" id="UP000011740"/>
    </source>
</evidence>
<evidence type="ECO:0000256" key="4">
    <source>
        <dbReference type="ARBA" id="ARBA00047715"/>
    </source>
</evidence>
<accession>M3CAK1</accession>
<dbReference type="EC" id="2.3.1.47" evidence="2"/>
<feature type="domain" description="Aminotransferase class I/classII large" evidence="5">
    <location>
        <begin position="181"/>
        <end position="406"/>
    </location>
</feature>
<dbReference type="PANTHER" id="PTHR13693">
    <property type="entry name" value="CLASS II AMINOTRANSFERASE/8-AMINO-7-OXONONANOATE SYNTHASE"/>
    <property type="match status" value="1"/>
</dbReference>
<dbReference type="EMBL" id="AORZ01000018">
    <property type="protein sequence ID" value="EMF00971.1"/>
    <property type="molecule type" value="Genomic_DNA"/>
</dbReference>
<comment type="caution">
    <text evidence="6">The sequence shown here is derived from an EMBL/GenBank/DDBJ whole genome shotgun (WGS) entry which is preliminary data.</text>
</comment>
<dbReference type="Pfam" id="PF00155">
    <property type="entry name" value="Aminotran_1_2"/>
    <property type="match status" value="1"/>
</dbReference>
<dbReference type="Proteomes" id="UP000011740">
    <property type="component" value="Unassembled WGS sequence"/>
</dbReference>
<evidence type="ECO:0000256" key="1">
    <source>
        <dbReference type="ARBA" id="ARBA00001933"/>
    </source>
</evidence>
<dbReference type="PATRIC" id="fig|1223523.3.peg.1811"/>
<gene>
    <name evidence="6" type="ORF">H340_08841</name>
</gene>
<comment type="catalytic activity">
    <reaction evidence="4">
        <text>6-carboxyhexanoyl-[ACP] + L-alanine + H(+) = (8S)-8-amino-7-oxononanoate + holo-[ACP] + CO2</text>
        <dbReference type="Rhea" id="RHEA:42288"/>
        <dbReference type="Rhea" id="RHEA-COMP:9685"/>
        <dbReference type="Rhea" id="RHEA-COMP:9955"/>
        <dbReference type="ChEBI" id="CHEBI:15378"/>
        <dbReference type="ChEBI" id="CHEBI:16526"/>
        <dbReference type="ChEBI" id="CHEBI:57972"/>
        <dbReference type="ChEBI" id="CHEBI:64479"/>
        <dbReference type="ChEBI" id="CHEBI:78846"/>
        <dbReference type="ChEBI" id="CHEBI:149468"/>
        <dbReference type="EC" id="2.3.1.47"/>
    </reaction>
</comment>
<dbReference type="NCBIfam" id="NF005697">
    <property type="entry name" value="PRK07505.1"/>
    <property type="match status" value="1"/>
</dbReference>
<evidence type="ECO:0000313" key="6">
    <source>
        <dbReference type="EMBL" id="EMF00971.1"/>
    </source>
</evidence>
<dbReference type="AlphaFoldDB" id="M3CAK1"/>
<organism evidence="6 7">
    <name type="scientific">Streptomyces mobaraensis (strain ATCC 29032 / DSM 40847 / JCM 4168 / NBRC 13819 / NCIMB 11159 / IPCR 16-22)</name>
    <dbReference type="NCBI Taxonomy" id="1223523"/>
    <lineage>
        <taxon>Bacteria</taxon>
        <taxon>Bacillati</taxon>
        <taxon>Actinomycetota</taxon>
        <taxon>Actinomycetes</taxon>
        <taxon>Kitasatosporales</taxon>
        <taxon>Streptomycetaceae</taxon>
        <taxon>Streptomyces</taxon>
    </lineage>
</organism>
<evidence type="ECO:0000259" key="5">
    <source>
        <dbReference type="Pfam" id="PF00155"/>
    </source>
</evidence>
<comment type="cofactor">
    <cofactor evidence="1">
        <name>pyridoxal 5'-phosphate</name>
        <dbReference type="ChEBI" id="CHEBI:597326"/>
    </cofactor>
</comment>
<dbReference type="GO" id="GO:0030170">
    <property type="term" value="F:pyridoxal phosphate binding"/>
    <property type="evidence" value="ECO:0007669"/>
    <property type="project" value="InterPro"/>
</dbReference>
<reference evidence="6 7" key="1">
    <citation type="journal article" date="2013" name="Genome Announc.">
        <title>Whole-Genome Shotgun Assembly and Analysis of the Genome of Streptomyces mobaraensis DSM 40847, a Strain for Industrial Production of Microbial Transglutaminase.</title>
        <authorList>
            <person name="Yang H."/>
            <person name="He T."/>
            <person name="Wu W."/>
            <person name="Zhu W."/>
            <person name="Lu B."/>
            <person name="Sun W."/>
        </authorList>
    </citation>
    <scope>NUCLEOTIDE SEQUENCE [LARGE SCALE GENOMIC DNA]</scope>
    <source>
        <strain evidence="6 7">DSM 40847</strain>
    </source>
</reference>
<dbReference type="InterPro" id="IPR015422">
    <property type="entry name" value="PyrdxlP-dep_Trfase_small"/>
</dbReference>
<dbReference type="InterPro" id="IPR050087">
    <property type="entry name" value="AON_synthase_class-II"/>
</dbReference>
<dbReference type="RefSeq" id="WP_004942074.1">
    <property type="nucleotide sequence ID" value="NZ_AORZ01000018.1"/>
</dbReference>
<name>M3CAK1_STRM1</name>
<dbReference type="SMR" id="M3CAK1"/>
<evidence type="ECO:0000256" key="3">
    <source>
        <dbReference type="ARBA" id="ARBA00022679"/>
    </source>
</evidence>
<dbReference type="STRING" id="1223523.H340_08841"/>
<dbReference type="Gene3D" id="3.90.1150.10">
    <property type="entry name" value="Aspartate Aminotransferase, domain 1"/>
    <property type="match status" value="1"/>
</dbReference>
<dbReference type="GO" id="GO:0008710">
    <property type="term" value="F:8-amino-7-oxononanoate synthase activity"/>
    <property type="evidence" value="ECO:0007669"/>
    <property type="project" value="UniProtKB-EC"/>
</dbReference>
<evidence type="ECO:0000256" key="2">
    <source>
        <dbReference type="ARBA" id="ARBA00013187"/>
    </source>
</evidence>
<dbReference type="Gene3D" id="3.40.640.10">
    <property type="entry name" value="Type I PLP-dependent aspartate aminotransferase-like (Major domain)"/>
    <property type="match status" value="1"/>
</dbReference>